<feature type="domain" description="AAA" evidence="4">
    <location>
        <begin position="257"/>
        <end position="435"/>
    </location>
</feature>
<gene>
    <name evidence="5" type="ORF">FHW14_002442</name>
</gene>
<dbReference type="Proteomes" id="UP000590811">
    <property type="component" value="Unassembled WGS sequence"/>
</dbReference>
<sequence length="516" mass="53657">MSEQQRLGWLSEPEPDEARRLLGWSLRAVSRETRKSALVTETSAAGDPAGDSADTAASQPAVPSVASSVASFRPSTDGREPAVDRPASRVTTDEVSDLANDTASPRPADDAAAVVAPSVSARALDGDRVLPPTPEGKVADIEPSRDSGARPAEPGSAATTVNTTTETAPETIAVGNARPAAASAVETDVEPVASLRAEPVPASESTVASDDDTSRAAVASVIPPMDGDTPLARELADNARRRIALTGRRFPVPTGPRVLTVSNQKGGVGKTTTTVNIAAAMAQSGLRVLVIDLDPQGNASTALGIEHHAEVPSIYDVLVEGTPLADVVQPCPTVDGLFGAPATIDLAGAEIELVSLVAREMRLGRALQAATRAGLAFDYVFIDCPPSLGLLTVNAMVAASEVFIPIQCEYYALEGLSQLLKNIELIRSHLNPDLHVSTILLTMYDGRTRLSAQVADEVRAHFPAEVLRTTVPRSVRISEAPSFGETVMTYDAASTGALAYLEAASEIADRGAQGGT</sequence>
<feature type="region of interest" description="Disordered" evidence="3">
    <location>
        <begin position="186"/>
        <end position="214"/>
    </location>
</feature>
<dbReference type="CDD" id="cd02042">
    <property type="entry name" value="ParAB_family"/>
    <property type="match status" value="1"/>
</dbReference>
<feature type="compositionally biased region" description="Low complexity" evidence="3">
    <location>
        <begin position="157"/>
        <end position="169"/>
    </location>
</feature>
<comment type="similarity">
    <text evidence="1">Belongs to the ParA family.</text>
</comment>
<name>A0A839PVG0_9MICO</name>
<reference evidence="5 6" key="1">
    <citation type="submission" date="2020-08" db="EMBL/GenBank/DDBJ databases">
        <title>Genomic Encyclopedia of Type Strains, Phase IV (KMG-V): Genome sequencing to study the core and pangenomes of soil and plant-associated prokaryotes.</title>
        <authorList>
            <person name="Whitman W."/>
        </authorList>
    </citation>
    <scope>NUCLEOTIDE SEQUENCE [LARGE SCALE GENOMIC DNA]</scope>
    <source>
        <strain evidence="5 6">B3ACCR2</strain>
    </source>
</reference>
<dbReference type="InterPro" id="IPR025669">
    <property type="entry name" value="AAA_dom"/>
</dbReference>
<dbReference type="AlphaFoldDB" id="A0A839PVG0"/>
<feature type="compositionally biased region" description="Low complexity" evidence="3">
    <location>
        <begin position="103"/>
        <end position="123"/>
    </location>
</feature>
<dbReference type="FunFam" id="3.40.50.300:FF:000285">
    <property type="entry name" value="Sporulation initiation inhibitor Soj"/>
    <property type="match status" value="1"/>
</dbReference>
<dbReference type="PANTHER" id="PTHR13696">
    <property type="entry name" value="P-LOOP CONTAINING NUCLEOSIDE TRIPHOSPHATE HYDROLASE"/>
    <property type="match status" value="1"/>
</dbReference>
<accession>A0A839PVG0</accession>
<feature type="compositionally biased region" description="Basic and acidic residues" evidence="3">
    <location>
        <begin position="137"/>
        <end position="148"/>
    </location>
</feature>
<dbReference type="Pfam" id="PF13614">
    <property type="entry name" value="AAA_31"/>
    <property type="match status" value="1"/>
</dbReference>
<feature type="compositionally biased region" description="Low complexity" evidence="3">
    <location>
        <begin position="42"/>
        <end position="71"/>
    </location>
</feature>
<feature type="region of interest" description="Disordered" evidence="3">
    <location>
        <begin position="32"/>
        <end position="169"/>
    </location>
</feature>
<dbReference type="EMBL" id="JACHVT010000005">
    <property type="protein sequence ID" value="MBB2987259.1"/>
    <property type="molecule type" value="Genomic_DNA"/>
</dbReference>
<dbReference type="InterPro" id="IPR050678">
    <property type="entry name" value="DNA_Partitioning_ATPase"/>
</dbReference>
<evidence type="ECO:0000313" key="6">
    <source>
        <dbReference type="Proteomes" id="UP000590811"/>
    </source>
</evidence>
<organism evidence="5 6">
    <name type="scientific">Terracoccus luteus</name>
    <dbReference type="NCBI Taxonomy" id="53356"/>
    <lineage>
        <taxon>Bacteria</taxon>
        <taxon>Bacillati</taxon>
        <taxon>Actinomycetota</taxon>
        <taxon>Actinomycetes</taxon>
        <taxon>Micrococcales</taxon>
        <taxon>Intrasporangiaceae</taxon>
        <taxon>Terracoccus</taxon>
    </lineage>
</organism>
<protein>
    <submittedName>
        <fullName evidence="5">Chromosome partitioning protein</fullName>
    </submittedName>
</protein>
<proteinExistence type="inferred from homology"/>
<comment type="caution">
    <text evidence="5">The sequence shown here is derived from an EMBL/GenBank/DDBJ whole genome shotgun (WGS) entry which is preliminary data.</text>
</comment>
<comment type="function">
    <text evidence="2">May play a role in septum formation.</text>
</comment>
<evidence type="ECO:0000259" key="4">
    <source>
        <dbReference type="Pfam" id="PF13614"/>
    </source>
</evidence>
<evidence type="ECO:0000256" key="2">
    <source>
        <dbReference type="ARBA" id="ARBA00059092"/>
    </source>
</evidence>
<evidence type="ECO:0000256" key="3">
    <source>
        <dbReference type="SAM" id="MobiDB-lite"/>
    </source>
</evidence>
<evidence type="ECO:0000313" key="5">
    <source>
        <dbReference type="EMBL" id="MBB2987259.1"/>
    </source>
</evidence>
<feature type="compositionally biased region" description="Basic and acidic residues" evidence="3">
    <location>
        <begin position="76"/>
        <end position="87"/>
    </location>
</feature>
<dbReference type="InterPro" id="IPR027417">
    <property type="entry name" value="P-loop_NTPase"/>
</dbReference>
<dbReference type="PANTHER" id="PTHR13696:SF52">
    <property type="entry name" value="PARA FAMILY PROTEIN CT_582"/>
    <property type="match status" value="1"/>
</dbReference>
<dbReference type="Gene3D" id="3.40.50.300">
    <property type="entry name" value="P-loop containing nucleotide triphosphate hydrolases"/>
    <property type="match status" value="1"/>
</dbReference>
<dbReference type="SUPFAM" id="SSF52540">
    <property type="entry name" value="P-loop containing nucleoside triphosphate hydrolases"/>
    <property type="match status" value="1"/>
</dbReference>
<evidence type="ECO:0000256" key="1">
    <source>
        <dbReference type="ARBA" id="ARBA00006976"/>
    </source>
</evidence>